<sequence>MVTVTSPARPVPAIPAIPAPSRAAARRWTARALVAAGAAMVPWVAVLMTELPSTTQVSHWGAAWAGLDLALAAGLAATGVLLARRDHRYALTAAATGALLLLDAWFDTMLSPAGPEHTLAIVLAFAAELPMAAVCGALAVRGLRPVPGSPGIRVIETHPK</sequence>
<gene>
    <name evidence="2" type="ORF">K1Y72_21020</name>
</gene>
<keyword evidence="1" id="KW-0812">Transmembrane</keyword>
<evidence type="ECO:0000313" key="3">
    <source>
        <dbReference type="Proteomes" id="UP000774570"/>
    </source>
</evidence>
<feature type="transmembrane region" description="Helical" evidence="1">
    <location>
        <begin position="89"/>
        <end position="106"/>
    </location>
</feature>
<name>A0ABS7FWT4_9ACTN</name>
<evidence type="ECO:0008006" key="4">
    <source>
        <dbReference type="Google" id="ProtNLM"/>
    </source>
</evidence>
<proteinExistence type="predicted"/>
<accession>A0ABS7FWT4</accession>
<evidence type="ECO:0000313" key="2">
    <source>
        <dbReference type="EMBL" id="MBW8484878.1"/>
    </source>
</evidence>
<dbReference type="EMBL" id="JAIBOA010000013">
    <property type="protein sequence ID" value="MBW8484878.1"/>
    <property type="molecule type" value="Genomic_DNA"/>
</dbReference>
<dbReference type="Proteomes" id="UP000774570">
    <property type="component" value="Unassembled WGS sequence"/>
</dbReference>
<comment type="caution">
    <text evidence="2">The sequence shown here is derived from an EMBL/GenBank/DDBJ whole genome shotgun (WGS) entry which is preliminary data.</text>
</comment>
<dbReference type="RefSeq" id="WP_220168107.1">
    <property type="nucleotide sequence ID" value="NZ_JAIBOA010000013.1"/>
</dbReference>
<keyword evidence="1" id="KW-1133">Transmembrane helix</keyword>
<reference evidence="2 3" key="1">
    <citation type="submission" date="2021-07" db="EMBL/GenBank/DDBJ databases">
        <title>Actinomadura sp. PM05-2 isolated from lichen.</title>
        <authorList>
            <person name="Somphong A."/>
            <person name="Phongsopitanun W."/>
            <person name="Tanasupawat S."/>
            <person name="Peongsungnone V."/>
        </authorList>
    </citation>
    <scope>NUCLEOTIDE SEQUENCE [LARGE SCALE GENOMIC DNA]</scope>
    <source>
        <strain evidence="2 3">PM05-2</strain>
    </source>
</reference>
<keyword evidence="1" id="KW-0472">Membrane</keyword>
<keyword evidence="3" id="KW-1185">Reference proteome</keyword>
<organism evidence="2 3">
    <name type="scientific">Actinomadura parmotrematis</name>
    <dbReference type="NCBI Taxonomy" id="2864039"/>
    <lineage>
        <taxon>Bacteria</taxon>
        <taxon>Bacillati</taxon>
        <taxon>Actinomycetota</taxon>
        <taxon>Actinomycetes</taxon>
        <taxon>Streptosporangiales</taxon>
        <taxon>Thermomonosporaceae</taxon>
        <taxon>Actinomadura</taxon>
    </lineage>
</organism>
<protein>
    <recommendedName>
        <fullName evidence="4">LPXTG cell wall anchor domain-containing protein</fullName>
    </recommendedName>
</protein>
<feature type="transmembrane region" description="Helical" evidence="1">
    <location>
        <begin position="118"/>
        <end position="140"/>
    </location>
</feature>
<feature type="transmembrane region" description="Helical" evidence="1">
    <location>
        <begin position="28"/>
        <end position="48"/>
    </location>
</feature>
<evidence type="ECO:0000256" key="1">
    <source>
        <dbReference type="SAM" id="Phobius"/>
    </source>
</evidence>
<feature type="transmembrane region" description="Helical" evidence="1">
    <location>
        <begin position="60"/>
        <end position="82"/>
    </location>
</feature>